<comment type="cofactor">
    <cofactor evidence="11">
        <name>Zn(2+)</name>
        <dbReference type="ChEBI" id="CHEBI:29105"/>
    </cofactor>
    <text evidence="11">Binds 1 zinc ion per subunit.</text>
</comment>
<comment type="catalytic activity">
    <reaction evidence="8">
        <text>N(6)-acetyl-L-lysyl-[protein] + NAD(+) + H2O = 2''-O-acetyl-ADP-D-ribose + nicotinamide + L-lysyl-[protein]</text>
        <dbReference type="Rhea" id="RHEA:43636"/>
        <dbReference type="Rhea" id="RHEA-COMP:9752"/>
        <dbReference type="Rhea" id="RHEA-COMP:10731"/>
        <dbReference type="ChEBI" id="CHEBI:15377"/>
        <dbReference type="ChEBI" id="CHEBI:17154"/>
        <dbReference type="ChEBI" id="CHEBI:29969"/>
        <dbReference type="ChEBI" id="CHEBI:57540"/>
        <dbReference type="ChEBI" id="CHEBI:61930"/>
        <dbReference type="ChEBI" id="CHEBI:83767"/>
        <dbReference type="EC" id="2.3.1.286"/>
    </reaction>
</comment>
<feature type="binding site" evidence="10">
    <location>
        <begin position="275"/>
        <end position="277"/>
    </location>
    <ligand>
        <name>NAD(+)</name>
        <dbReference type="ChEBI" id="CHEBI:57540"/>
    </ligand>
</feature>
<feature type="binding site" evidence="11 12">
    <location>
        <position position="186"/>
    </location>
    <ligand>
        <name>Zn(2+)</name>
        <dbReference type="ChEBI" id="CHEBI:29105"/>
    </ligand>
</feature>
<protein>
    <recommendedName>
        <fullName evidence="8">NAD-dependent protein deacetylase</fullName>
        <ecNumber evidence="8">2.3.1.286</ecNumber>
    </recommendedName>
</protein>
<feature type="binding site" evidence="11 12">
    <location>
        <position position="210"/>
    </location>
    <ligand>
        <name>Zn(2+)</name>
        <dbReference type="ChEBI" id="CHEBI:29105"/>
    </ligand>
</feature>
<evidence type="ECO:0000256" key="7">
    <source>
        <dbReference type="ARBA" id="ARBA00048905"/>
    </source>
</evidence>
<keyword evidence="16" id="KW-1185">Reference proteome</keyword>
<dbReference type="PROSITE" id="PS50305">
    <property type="entry name" value="SIRTUIN"/>
    <property type="match status" value="1"/>
</dbReference>
<dbReference type="InterPro" id="IPR029035">
    <property type="entry name" value="DHS-like_NAD/FAD-binding_dom"/>
</dbReference>
<evidence type="ECO:0000256" key="2">
    <source>
        <dbReference type="ARBA" id="ARBA00022679"/>
    </source>
</evidence>
<evidence type="ECO:0000313" key="15">
    <source>
        <dbReference type="EMBL" id="CAH0389458.1"/>
    </source>
</evidence>
<dbReference type="Pfam" id="PF02146">
    <property type="entry name" value="SIR2"/>
    <property type="match status" value="1"/>
</dbReference>
<dbReference type="EC" id="2.3.1.286" evidence="8"/>
<feature type="binding site" evidence="11 12">
    <location>
        <position position="213"/>
    </location>
    <ligand>
        <name>Zn(2+)</name>
        <dbReference type="ChEBI" id="CHEBI:29105"/>
    </ligand>
</feature>
<dbReference type="PANTHER" id="PTHR11085">
    <property type="entry name" value="NAD-DEPENDENT PROTEIN DEACYLASE SIRTUIN-5, MITOCHONDRIAL-RELATED"/>
    <property type="match status" value="1"/>
</dbReference>
<evidence type="ECO:0000256" key="3">
    <source>
        <dbReference type="ARBA" id="ARBA00022723"/>
    </source>
</evidence>
<dbReference type="GO" id="GO:0008270">
    <property type="term" value="F:zinc ion binding"/>
    <property type="evidence" value="ECO:0007669"/>
    <property type="project" value="UniProtKB-UniRule"/>
</dbReference>
<dbReference type="KEGG" id="btab:109040978"/>
<organism evidence="15 16">
    <name type="scientific">Bemisia tabaci</name>
    <name type="common">Sweetpotato whitefly</name>
    <name type="synonym">Aleurodes tabaci</name>
    <dbReference type="NCBI Taxonomy" id="7038"/>
    <lineage>
        <taxon>Eukaryota</taxon>
        <taxon>Metazoa</taxon>
        <taxon>Ecdysozoa</taxon>
        <taxon>Arthropoda</taxon>
        <taxon>Hexapoda</taxon>
        <taxon>Insecta</taxon>
        <taxon>Pterygota</taxon>
        <taxon>Neoptera</taxon>
        <taxon>Paraneoptera</taxon>
        <taxon>Hemiptera</taxon>
        <taxon>Sternorrhyncha</taxon>
        <taxon>Aleyrodoidea</taxon>
        <taxon>Aleyrodidae</taxon>
        <taxon>Aleyrodinae</taxon>
        <taxon>Bemisia</taxon>
    </lineage>
</organism>
<evidence type="ECO:0000256" key="12">
    <source>
        <dbReference type="PROSITE-ProRule" id="PRU00236"/>
    </source>
</evidence>
<feature type="region of interest" description="Disordered" evidence="13">
    <location>
        <begin position="339"/>
        <end position="378"/>
    </location>
</feature>
<feature type="region of interest" description="Disordered" evidence="13">
    <location>
        <begin position="1"/>
        <end position="27"/>
    </location>
</feature>
<evidence type="ECO:0000256" key="1">
    <source>
        <dbReference type="ARBA" id="ARBA00006924"/>
    </source>
</evidence>
<evidence type="ECO:0000256" key="10">
    <source>
        <dbReference type="PIRSR" id="PIRSR037938-2"/>
    </source>
</evidence>
<dbReference type="Gene3D" id="3.30.1600.10">
    <property type="entry name" value="SIR2/SIRT2 'Small Domain"/>
    <property type="match status" value="1"/>
</dbReference>
<evidence type="ECO:0000256" key="5">
    <source>
        <dbReference type="ARBA" id="ARBA00023027"/>
    </source>
</evidence>
<feature type="binding site" evidence="10">
    <location>
        <begin position="86"/>
        <end position="88"/>
    </location>
    <ligand>
        <name>NAD(+)</name>
        <dbReference type="ChEBI" id="CHEBI:57540"/>
    </ligand>
</feature>
<dbReference type="AlphaFoldDB" id="A0A9P0A9F9"/>
<feature type="binding site" evidence="11 12">
    <location>
        <position position="189"/>
    </location>
    <ligand>
        <name>Zn(2+)</name>
        <dbReference type="ChEBI" id="CHEBI:29105"/>
    </ligand>
</feature>
<accession>A0A9P0A9F9</accession>
<dbReference type="SUPFAM" id="SSF52467">
    <property type="entry name" value="DHS-like NAD/FAD-binding domain"/>
    <property type="match status" value="1"/>
</dbReference>
<dbReference type="InterPro" id="IPR003000">
    <property type="entry name" value="Sirtuin"/>
</dbReference>
<dbReference type="InterPro" id="IPR017328">
    <property type="entry name" value="Sirtuin_class_I"/>
</dbReference>
<reference evidence="15" key="1">
    <citation type="submission" date="2021-12" db="EMBL/GenBank/DDBJ databases">
        <authorList>
            <person name="King R."/>
        </authorList>
    </citation>
    <scope>NUCLEOTIDE SEQUENCE</scope>
</reference>
<dbReference type="PANTHER" id="PTHR11085:SF6">
    <property type="entry name" value="NAD-DEPENDENT PROTEIN DEACETYLASE SIRTUIN-2"/>
    <property type="match status" value="1"/>
</dbReference>
<evidence type="ECO:0000256" key="4">
    <source>
        <dbReference type="ARBA" id="ARBA00022833"/>
    </source>
</evidence>
<feature type="binding site" evidence="10">
    <location>
        <position position="313"/>
    </location>
    <ligand>
        <name>NAD(+)</name>
        <dbReference type="ChEBI" id="CHEBI:57540"/>
    </ligand>
</feature>
<dbReference type="Gene3D" id="3.40.50.1220">
    <property type="entry name" value="TPP-binding domain"/>
    <property type="match status" value="1"/>
</dbReference>
<dbReference type="InterPro" id="IPR026591">
    <property type="entry name" value="Sirtuin_cat_small_dom_sf"/>
</dbReference>
<evidence type="ECO:0000259" key="14">
    <source>
        <dbReference type="PROSITE" id="PS50305"/>
    </source>
</evidence>
<feature type="compositionally biased region" description="Low complexity" evidence="13">
    <location>
        <begin position="360"/>
        <end position="371"/>
    </location>
</feature>
<evidence type="ECO:0000256" key="8">
    <source>
        <dbReference type="PIRNR" id="PIRNR037938"/>
    </source>
</evidence>
<keyword evidence="3 8" id="KW-0479">Metal-binding</keyword>
<dbReference type="GO" id="GO:0005634">
    <property type="term" value="C:nucleus"/>
    <property type="evidence" value="ECO:0007669"/>
    <property type="project" value="TreeGrafter"/>
</dbReference>
<dbReference type="GO" id="GO:0017136">
    <property type="term" value="F:histone deacetylase activity, NAD-dependent"/>
    <property type="evidence" value="ECO:0007669"/>
    <property type="project" value="InterPro"/>
</dbReference>
<evidence type="ECO:0000313" key="16">
    <source>
        <dbReference type="Proteomes" id="UP001152759"/>
    </source>
</evidence>
<feature type="domain" description="Deacetylase sirtuin-type" evidence="14">
    <location>
        <begin position="48"/>
        <end position="327"/>
    </location>
</feature>
<evidence type="ECO:0000256" key="11">
    <source>
        <dbReference type="PIRSR" id="PIRSR037938-3"/>
    </source>
</evidence>
<comment type="similarity">
    <text evidence="1 8">Belongs to the sirtuin family. Class I subfamily.</text>
</comment>
<keyword evidence="4 8" id="KW-0862">Zinc</keyword>
<dbReference type="CDD" id="cd01408">
    <property type="entry name" value="SIRT1"/>
    <property type="match status" value="1"/>
</dbReference>
<dbReference type="EMBL" id="OU963865">
    <property type="protein sequence ID" value="CAH0389458.1"/>
    <property type="molecule type" value="Genomic_DNA"/>
</dbReference>
<feature type="binding site" evidence="10">
    <location>
        <begin position="158"/>
        <end position="161"/>
    </location>
    <ligand>
        <name>NAD(+)</name>
        <dbReference type="ChEBI" id="CHEBI:57540"/>
    </ligand>
</feature>
<dbReference type="InterPro" id="IPR050134">
    <property type="entry name" value="NAD-dep_sirtuin_deacylases"/>
</dbReference>
<name>A0A9P0A9F9_BEMTA</name>
<gene>
    <name evidence="15" type="ORF">BEMITA_LOCUS8286</name>
</gene>
<dbReference type="Proteomes" id="UP001152759">
    <property type="component" value="Chromosome 4"/>
</dbReference>
<sequence>MTSPSSTEVSSVKPKVESPGSSSDEEDEIYKRFASLNVGVKPEENSESVLDEVSIDGIIKFIKDKKCKNIITLAGAGISTSAGIPDFRSKGSGLYHNLQKYNLPYPDAIFDINYFQSNPQPFFSLAKELFPGMFKPTPSHYLIRLLHEKNLLLRHYTQNIDTLERVAGIPEEKIVEAHGTFYTSHCIDCRKEYSLSWMKEFVMTEVIPKCEDCEGVVKPDIVFFGENLPPKFFHSIMEDFPLCDLLIILGSSLVVQPFCTLVDKVPKDCPRLLINREKVGARNPALAFLGLLSGGLKFNEPQNTTDVAWLGDCDDICLEFADKLGWKSELEKMVKEEHARLQKEQSQQKDEIDEKKEESASCLKKVSSSSSKEADKNS</sequence>
<feature type="compositionally biased region" description="Basic and acidic residues" evidence="13">
    <location>
        <begin position="339"/>
        <end position="359"/>
    </location>
</feature>
<feature type="compositionally biased region" description="Polar residues" evidence="13">
    <location>
        <begin position="1"/>
        <end position="10"/>
    </location>
</feature>
<evidence type="ECO:0000256" key="13">
    <source>
        <dbReference type="SAM" id="MobiDB-lite"/>
    </source>
</evidence>
<dbReference type="OrthoDB" id="420264at2759"/>
<dbReference type="GO" id="GO:0070403">
    <property type="term" value="F:NAD+ binding"/>
    <property type="evidence" value="ECO:0007669"/>
    <property type="project" value="UniProtKB-UniRule"/>
</dbReference>
<keyword evidence="5 8" id="KW-0520">NAD</keyword>
<evidence type="ECO:0000256" key="9">
    <source>
        <dbReference type="PIRSR" id="PIRSR037938-1"/>
    </source>
</evidence>
<feature type="active site" description="Proton acceptor" evidence="9 12">
    <location>
        <position position="178"/>
    </location>
</feature>
<dbReference type="InterPro" id="IPR026590">
    <property type="entry name" value="Ssirtuin_cat_dom"/>
</dbReference>
<feature type="binding site" evidence="10">
    <location>
        <begin position="76"/>
        <end position="80"/>
    </location>
    <ligand>
        <name>NAD(+)</name>
        <dbReference type="ChEBI" id="CHEBI:57540"/>
    </ligand>
</feature>
<comment type="catalytic activity">
    <reaction evidence="7">
        <text>N(6)-tetradecanoyl-L-lysyl-[protein] + NAD(+) + H2O = 2''-O-tetradecanoyl-ADP-D-ribose + nicotinamide + L-lysyl-[protein]</text>
        <dbReference type="Rhea" id="RHEA:70567"/>
        <dbReference type="Rhea" id="RHEA-COMP:9752"/>
        <dbReference type="Rhea" id="RHEA-COMP:15437"/>
        <dbReference type="ChEBI" id="CHEBI:15377"/>
        <dbReference type="ChEBI" id="CHEBI:17154"/>
        <dbReference type="ChEBI" id="CHEBI:29969"/>
        <dbReference type="ChEBI" id="CHEBI:57540"/>
        <dbReference type="ChEBI" id="CHEBI:141129"/>
        <dbReference type="ChEBI" id="CHEBI:189674"/>
    </reaction>
    <physiologicalReaction direction="left-to-right" evidence="7">
        <dbReference type="Rhea" id="RHEA:70568"/>
    </physiologicalReaction>
</comment>
<proteinExistence type="inferred from homology"/>
<keyword evidence="2 8" id="KW-0808">Transferase</keyword>
<dbReference type="PIRSF" id="PIRSF037938">
    <property type="entry name" value="SIR2_euk"/>
    <property type="match status" value="1"/>
</dbReference>
<comment type="catalytic activity">
    <reaction evidence="6">
        <text>N(6)-hexadecanoyl-L-lysyl-[protein] + NAD(+) + H2O = 2''-O-hexadecanoyl-ADP-D-ribose + nicotinamide + L-lysyl-[protein]</text>
        <dbReference type="Rhea" id="RHEA:70563"/>
        <dbReference type="Rhea" id="RHEA-COMP:9752"/>
        <dbReference type="Rhea" id="RHEA-COMP:14175"/>
        <dbReference type="ChEBI" id="CHEBI:15377"/>
        <dbReference type="ChEBI" id="CHEBI:17154"/>
        <dbReference type="ChEBI" id="CHEBI:29969"/>
        <dbReference type="ChEBI" id="CHEBI:57540"/>
        <dbReference type="ChEBI" id="CHEBI:138936"/>
        <dbReference type="ChEBI" id="CHEBI:189673"/>
    </reaction>
    <physiologicalReaction direction="left-to-right" evidence="6">
        <dbReference type="Rhea" id="RHEA:70564"/>
    </physiologicalReaction>
</comment>
<evidence type="ECO:0000256" key="6">
    <source>
        <dbReference type="ARBA" id="ARBA00048378"/>
    </source>
</evidence>